<dbReference type="GO" id="GO:0019632">
    <property type="term" value="P:shikimate metabolic process"/>
    <property type="evidence" value="ECO:0007669"/>
    <property type="project" value="InterPro"/>
</dbReference>
<comment type="similarity">
    <text evidence="8">Belongs to the shikimate dehydrogenase family.</text>
</comment>
<dbReference type="InterPro" id="IPR046346">
    <property type="entry name" value="Aminoacid_DH-like_N_sf"/>
</dbReference>
<comment type="pathway">
    <text evidence="1 8">Metabolic intermediate biosynthesis; chorismate biosynthesis; chorismate from D-erythrose 4-phosphate and phosphoenolpyruvate: step 4/7.</text>
</comment>
<dbReference type="InterPro" id="IPR022893">
    <property type="entry name" value="Shikimate_DH_fam"/>
</dbReference>
<dbReference type="RefSeq" id="WP_149305778.1">
    <property type="nucleotide sequence ID" value="NZ_SRSD01000001.1"/>
</dbReference>
<organism evidence="12 13">
    <name type="scientific">Oryzomonas rubra</name>
    <dbReference type="NCBI Taxonomy" id="2509454"/>
    <lineage>
        <taxon>Bacteria</taxon>
        <taxon>Pseudomonadati</taxon>
        <taxon>Thermodesulfobacteriota</taxon>
        <taxon>Desulfuromonadia</taxon>
        <taxon>Geobacterales</taxon>
        <taxon>Geobacteraceae</taxon>
        <taxon>Oryzomonas</taxon>
    </lineage>
</organism>
<accession>A0A5A9XPW4</accession>
<keyword evidence="6 8" id="KW-0057">Aromatic amino acid biosynthesis</keyword>
<dbReference type="NCBIfam" id="TIGR00507">
    <property type="entry name" value="aroE"/>
    <property type="match status" value="1"/>
</dbReference>
<evidence type="ECO:0000313" key="13">
    <source>
        <dbReference type="Proteomes" id="UP000324298"/>
    </source>
</evidence>
<dbReference type="AlphaFoldDB" id="A0A5A9XPW4"/>
<dbReference type="GO" id="GO:0004764">
    <property type="term" value="F:shikimate 3-dehydrogenase (NADP+) activity"/>
    <property type="evidence" value="ECO:0007669"/>
    <property type="project" value="UniProtKB-UniRule"/>
</dbReference>
<dbReference type="InterPro" id="IPR036291">
    <property type="entry name" value="NAD(P)-bd_dom_sf"/>
</dbReference>
<feature type="active site" description="Proton acceptor" evidence="8">
    <location>
        <position position="73"/>
    </location>
</feature>
<comment type="subunit">
    <text evidence="8">Homodimer.</text>
</comment>
<dbReference type="SUPFAM" id="SSF53223">
    <property type="entry name" value="Aminoacid dehydrogenase-like, N-terminal domain"/>
    <property type="match status" value="1"/>
</dbReference>
<comment type="catalytic activity">
    <reaction evidence="7 8">
        <text>shikimate + NADP(+) = 3-dehydroshikimate + NADPH + H(+)</text>
        <dbReference type="Rhea" id="RHEA:17737"/>
        <dbReference type="ChEBI" id="CHEBI:15378"/>
        <dbReference type="ChEBI" id="CHEBI:16630"/>
        <dbReference type="ChEBI" id="CHEBI:36208"/>
        <dbReference type="ChEBI" id="CHEBI:57783"/>
        <dbReference type="ChEBI" id="CHEBI:58349"/>
        <dbReference type="EC" id="1.1.1.25"/>
    </reaction>
</comment>
<evidence type="ECO:0000256" key="7">
    <source>
        <dbReference type="ARBA" id="ARBA00049442"/>
    </source>
</evidence>
<feature type="binding site" evidence="8">
    <location>
        <position position="252"/>
    </location>
    <ligand>
        <name>NADP(+)</name>
        <dbReference type="ChEBI" id="CHEBI:58349"/>
    </ligand>
</feature>
<dbReference type="PANTHER" id="PTHR21089:SF1">
    <property type="entry name" value="BIFUNCTIONAL 3-DEHYDROQUINATE DEHYDRATASE_SHIKIMATE DEHYDROGENASE, CHLOROPLASTIC"/>
    <property type="match status" value="1"/>
</dbReference>
<dbReference type="SUPFAM" id="SSF51735">
    <property type="entry name" value="NAD(P)-binding Rossmann-fold domains"/>
    <property type="match status" value="1"/>
</dbReference>
<protein>
    <recommendedName>
        <fullName evidence="2 8">Shikimate dehydrogenase (NADP(+))</fullName>
        <shortName evidence="8">SDH</shortName>
        <ecNumber evidence="2 8">1.1.1.25</ecNumber>
    </recommendedName>
</protein>
<dbReference type="InterPro" id="IPR013708">
    <property type="entry name" value="Shikimate_DH-bd_N"/>
</dbReference>
<dbReference type="Gene3D" id="3.40.50.10860">
    <property type="entry name" value="Leucine Dehydrogenase, chain A, domain 1"/>
    <property type="match status" value="1"/>
</dbReference>
<dbReference type="PANTHER" id="PTHR21089">
    <property type="entry name" value="SHIKIMATE DEHYDROGENASE"/>
    <property type="match status" value="1"/>
</dbReference>
<dbReference type="Pfam" id="PF18317">
    <property type="entry name" value="SDH_C"/>
    <property type="match status" value="1"/>
</dbReference>
<gene>
    <name evidence="8 12" type="primary">aroE</name>
    <name evidence="12" type="ORF">ET418_01365</name>
</gene>
<dbReference type="NCBIfam" id="NF001319">
    <property type="entry name" value="PRK00258.3-3"/>
    <property type="match status" value="1"/>
</dbReference>
<evidence type="ECO:0000256" key="2">
    <source>
        <dbReference type="ARBA" id="ARBA00012962"/>
    </source>
</evidence>
<dbReference type="InterPro" id="IPR041121">
    <property type="entry name" value="SDH_C"/>
</dbReference>
<dbReference type="GO" id="GO:0009073">
    <property type="term" value="P:aromatic amino acid family biosynthetic process"/>
    <property type="evidence" value="ECO:0007669"/>
    <property type="project" value="UniProtKB-KW"/>
</dbReference>
<feature type="binding site" evidence="8">
    <location>
        <position position="109"/>
    </location>
    <ligand>
        <name>shikimate</name>
        <dbReference type="ChEBI" id="CHEBI:36208"/>
    </ligand>
</feature>
<evidence type="ECO:0000259" key="10">
    <source>
        <dbReference type="Pfam" id="PF08501"/>
    </source>
</evidence>
<feature type="binding site" evidence="8">
    <location>
        <position position="94"/>
    </location>
    <ligand>
        <name>shikimate</name>
        <dbReference type="ChEBI" id="CHEBI:36208"/>
    </ligand>
</feature>
<dbReference type="HAMAP" id="MF_00222">
    <property type="entry name" value="Shikimate_DH_AroE"/>
    <property type="match status" value="1"/>
</dbReference>
<keyword evidence="5 8" id="KW-0560">Oxidoreductase</keyword>
<keyword evidence="13" id="KW-1185">Reference proteome</keyword>
<keyword evidence="3 8" id="KW-0028">Amino-acid biosynthesis</keyword>
<comment type="caution">
    <text evidence="12">The sequence shown here is derived from an EMBL/GenBank/DDBJ whole genome shotgun (WGS) entry which is preliminary data.</text>
</comment>
<dbReference type="OrthoDB" id="9792692at2"/>
<evidence type="ECO:0000256" key="8">
    <source>
        <dbReference type="HAMAP-Rule" id="MF_00222"/>
    </source>
</evidence>
<dbReference type="EC" id="1.1.1.25" evidence="2 8"/>
<reference evidence="12 13" key="1">
    <citation type="submission" date="2019-04" db="EMBL/GenBank/DDBJ databases">
        <title>Geobacter ruber sp. nov., ferric-reducing bacteria isolated from paddy soil.</title>
        <authorList>
            <person name="Xu Z."/>
            <person name="Masuda Y."/>
            <person name="Itoh H."/>
            <person name="Senoo K."/>
        </authorList>
    </citation>
    <scope>NUCLEOTIDE SEQUENCE [LARGE SCALE GENOMIC DNA]</scope>
    <source>
        <strain evidence="12 13">Red88</strain>
    </source>
</reference>
<dbReference type="CDD" id="cd01065">
    <property type="entry name" value="NAD_bind_Shikimate_DH"/>
    <property type="match status" value="1"/>
</dbReference>
<feature type="binding site" evidence="8">
    <location>
        <position position="85"/>
    </location>
    <ligand>
        <name>NADP(+)</name>
        <dbReference type="ChEBI" id="CHEBI:58349"/>
    </ligand>
</feature>
<evidence type="ECO:0000256" key="1">
    <source>
        <dbReference type="ARBA" id="ARBA00004871"/>
    </source>
</evidence>
<dbReference type="GO" id="GO:0005829">
    <property type="term" value="C:cytosol"/>
    <property type="evidence" value="ECO:0007669"/>
    <property type="project" value="TreeGrafter"/>
</dbReference>
<sequence length="287" mass="29683">MVVSLSGSSKVFGIIGHPVRHSLSPAMQNAAMQAGGLDGVYVPFDVQPEDLGEAVAGLRALGVKGVNVTIPHKIGIIPYLDGLDESAAAAGAVNTVNNEDGRLIGYNTDGDGLVRSLAEECAFIPEQSTVVIIGAGGAARGAVAAICRAGARRIIVANRSRERATALVAAMGARYPDVALMAAEYGEQMTTSLHDAGLVVNTTSLGMNNEVIAGLDLEALPPTGVVYDMVYAPPITPLLQEARRLGLRHANGLGMLAAQGELAFRIWTGNLPPPGLMKHILAGICAF</sequence>
<feature type="binding site" evidence="8">
    <location>
        <begin position="134"/>
        <end position="138"/>
    </location>
    <ligand>
        <name>NADP(+)</name>
        <dbReference type="ChEBI" id="CHEBI:58349"/>
    </ligand>
</feature>
<dbReference type="Gene3D" id="3.40.50.720">
    <property type="entry name" value="NAD(P)-binding Rossmann-like Domain"/>
    <property type="match status" value="1"/>
</dbReference>
<dbReference type="InterPro" id="IPR006151">
    <property type="entry name" value="Shikm_DH/Glu-tRNA_Rdtase"/>
</dbReference>
<feature type="binding site" evidence="8">
    <location>
        <position position="229"/>
    </location>
    <ligand>
        <name>NADP(+)</name>
        <dbReference type="ChEBI" id="CHEBI:58349"/>
    </ligand>
</feature>
<evidence type="ECO:0000259" key="9">
    <source>
        <dbReference type="Pfam" id="PF01488"/>
    </source>
</evidence>
<dbReference type="Proteomes" id="UP000324298">
    <property type="component" value="Unassembled WGS sequence"/>
</dbReference>
<evidence type="ECO:0000313" key="12">
    <source>
        <dbReference type="EMBL" id="KAA0895197.1"/>
    </source>
</evidence>
<dbReference type="GO" id="GO:0050661">
    <property type="term" value="F:NADP binding"/>
    <property type="evidence" value="ECO:0007669"/>
    <property type="project" value="InterPro"/>
</dbReference>
<comment type="function">
    <text evidence="8">Involved in the biosynthesis of the chorismate, which leads to the biosynthesis of aromatic amino acids. Catalyzes the reversible NADPH linked reduction of 3-dehydroshikimate (DHSA) to yield shikimate (SA).</text>
</comment>
<dbReference type="Pfam" id="PF08501">
    <property type="entry name" value="Shikimate_dh_N"/>
    <property type="match status" value="1"/>
</dbReference>
<evidence type="ECO:0000256" key="5">
    <source>
        <dbReference type="ARBA" id="ARBA00023002"/>
    </source>
</evidence>
<dbReference type="EMBL" id="SRSD01000001">
    <property type="protein sequence ID" value="KAA0895197.1"/>
    <property type="molecule type" value="Genomic_DNA"/>
</dbReference>
<keyword evidence="4 8" id="KW-0521">NADP</keyword>
<dbReference type="GO" id="GO:0008652">
    <property type="term" value="P:amino acid biosynthetic process"/>
    <property type="evidence" value="ECO:0007669"/>
    <property type="project" value="UniProtKB-KW"/>
</dbReference>
<evidence type="ECO:0000256" key="4">
    <source>
        <dbReference type="ARBA" id="ARBA00022857"/>
    </source>
</evidence>
<name>A0A5A9XPW4_9BACT</name>
<evidence type="ECO:0000256" key="6">
    <source>
        <dbReference type="ARBA" id="ARBA00023141"/>
    </source>
</evidence>
<feature type="binding site" evidence="8">
    <location>
        <position position="231"/>
    </location>
    <ligand>
        <name>shikimate</name>
        <dbReference type="ChEBI" id="CHEBI:36208"/>
    </ligand>
</feature>
<dbReference type="GO" id="GO:0009423">
    <property type="term" value="P:chorismate biosynthetic process"/>
    <property type="evidence" value="ECO:0007669"/>
    <property type="project" value="UniProtKB-UniRule"/>
</dbReference>
<evidence type="ECO:0000259" key="11">
    <source>
        <dbReference type="Pfam" id="PF18317"/>
    </source>
</evidence>
<feature type="binding site" evidence="8">
    <location>
        <begin position="22"/>
        <end position="24"/>
    </location>
    <ligand>
        <name>shikimate</name>
        <dbReference type="ChEBI" id="CHEBI:36208"/>
    </ligand>
</feature>
<evidence type="ECO:0000256" key="3">
    <source>
        <dbReference type="ARBA" id="ARBA00022605"/>
    </source>
</evidence>
<feature type="domain" description="SDH C-terminal" evidence="11">
    <location>
        <begin position="252"/>
        <end position="278"/>
    </location>
</feature>
<dbReference type="InterPro" id="IPR011342">
    <property type="entry name" value="Shikimate_DH"/>
</dbReference>
<feature type="binding site" evidence="8">
    <location>
        <position position="259"/>
    </location>
    <ligand>
        <name>shikimate</name>
        <dbReference type="ChEBI" id="CHEBI:36208"/>
    </ligand>
</feature>
<dbReference type="UniPathway" id="UPA00053">
    <property type="reaction ID" value="UER00087"/>
</dbReference>
<feature type="domain" description="Quinate/shikimate 5-dehydrogenase/glutamyl-tRNA reductase" evidence="9">
    <location>
        <begin position="126"/>
        <end position="175"/>
    </location>
</feature>
<feature type="binding site" evidence="8">
    <location>
        <position position="69"/>
    </location>
    <ligand>
        <name>shikimate</name>
        <dbReference type="ChEBI" id="CHEBI:36208"/>
    </ligand>
</feature>
<proteinExistence type="inferred from homology"/>
<comment type="caution">
    <text evidence="8">Lacks conserved residue(s) required for the propagation of feature annotation.</text>
</comment>
<dbReference type="Pfam" id="PF01488">
    <property type="entry name" value="Shikimate_DH"/>
    <property type="match status" value="1"/>
</dbReference>
<feature type="domain" description="Shikimate dehydrogenase substrate binding N-terminal" evidence="10">
    <location>
        <begin position="14"/>
        <end position="96"/>
    </location>
</feature>